<comment type="subunit">
    <text evidence="5 6">Homodimer.</text>
</comment>
<feature type="binding site" evidence="5">
    <location>
        <position position="154"/>
    </location>
    <ligand>
        <name>ATP</name>
        <dbReference type="ChEBI" id="CHEBI:30616"/>
    </ligand>
</feature>
<reference evidence="8 9" key="1">
    <citation type="submission" date="2017-08" db="EMBL/GenBank/DDBJ databases">
        <title>Infants hospitalized years apart are colonized by the same room-sourced microbial strains.</title>
        <authorList>
            <person name="Brooks B."/>
            <person name="Olm M.R."/>
            <person name="Firek B.A."/>
            <person name="Baker R."/>
            <person name="Thomas B.C."/>
            <person name="Morowitz M.J."/>
            <person name="Banfield J.F."/>
        </authorList>
    </citation>
    <scope>NUCLEOTIDE SEQUENCE [LARGE SCALE GENOMIC DNA]</scope>
    <source>
        <strain evidence="8">S2_005_001_R2_27</strain>
    </source>
</reference>
<comment type="catalytic activity">
    <reaction evidence="5 6">
        <text>5-amino-1-(5-phospho-beta-D-ribosyl)imidazole + hydrogencarbonate + ATP = 5-carboxyamino-1-(5-phospho-D-ribosyl)imidazole + ADP + phosphate + 2 H(+)</text>
        <dbReference type="Rhea" id="RHEA:19317"/>
        <dbReference type="ChEBI" id="CHEBI:15378"/>
        <dbReference type="ChEBI" id="CHEBI:17544"/>
        <dbReference type="ChEBI" id="CHEBI:30616"/>
        <dbReference type="ChEBI" id="CHEBI:43474"/>
        <dbReference type="ChEBI" id="CHEBI:58730"/>
        <dbReference type="ChEBI" id="CHEBI:137981"/>
        <dbReference type="ChEBI" id="CHEBI:456216"/>
        <dbReference type="EC" id="6.3.4.18"/>
    </reaction>
</comment>
<dbReference type="InterPro" id="IPR054350">
    <property type="entry name" value="PurT/PurK_preATP-grasp"/>
</dbReference>
<feature type="domain" description="ATP-grasp" evidence="7">
    <location>
        <begin position="118"/>
        <end position="307"/>
    </location>
</feature>
<gene>
    <name evidence="5 6" type="primary">purK</name>
    <name evidence="8" type="ORF">DI549_05045</name>
</gene>
<feature type="binding site" evidence="5">
    <location>
        <begin position="159"/>
        <end position="165"/>
    </location>
    <ligand>
        <name>ATP</name>
        <dbReference type="ChEBI" id="CHEBI:30616"/>
    </ligand>
</feature>
<dbReference type="Gene3D" id="3.40.50.20">
    <property type="match status" value="1"/>
</dbReference>
<comment type="caution">
    <text evidence="8">The sequence shown here is derived from an EMBL/GenBank/DDBJ whole genome shotgun (WGS) entry which is preliminary data.</text>
</comment>
<dbReference type="NCBIfam" id="NF004679">
    <property type="entry name" value="PRK06019.1-5"/>
    <property type="match status" value="1"/>
</dbReference>
<dbReference type="FunFam" id="3.30.1490.20:FF:000015">
    <property type="entry name" value="N5-carboxyaminoimidazole ribonucleotide synthase"/>
    <property type="match status" value="1"/>
</dbReference>
<keyword evidence="4 5" id="KW-0067">ATP-binding</keyword>
<dbReference type="GO" id="GO:0005829">
    <property type="term" value="C:cytosol"/>
    <property type="evidence" value="ECO:0007669"/>
    <property type="project" value="TreeGrafter"/>
</dbReference>
<feature type="binding site" evidence="5">
    <location>
        <position position="114"/>
    </location>
    <ligand>
        <name>ATP</name>
        <dbReference type="ChEBI" id="CHEBI:30616"/>
    </ligand>
</feature>
<dbReference type="GO" id="GO:0004638">
    <property type="term" value="F:phosphoribosylaminoimidazole carboxylase activity"/>
    <property type="evidence" value="ECO:0007669"/>
    <property type="project" value="InterPro"/>
</dbReference>
<dbReference type="PANTHER" id="PTHR11609">
    <property type="entry name" value="PURINE BIOSYNTHESIS PROTEIN 6/7, PUR6/7"/>
    <property type="match status" value="1"/>
</dbReference>
<dbReference type="GO" id="GO:0006189">
    <property type="term" value="P:'de novo' IMP biosynthetic process"/>
    <property type="evidence" value="ECO:0007669"/>
    <property type="project" value="UniProtKB-UniRule"/>
</dbReference>
<comment type="function">
    <text evidence="5">Catalyzes the ATP-dependent conversion of 5-aminoimidazole ribonucleotide (AIR) and HCO(3)(-) to N5-carboxyaminoimidazole ribonucleotide (N5-CAIR).</text>
</comment>
<proteinExistence type="inferred from homology"/>
<evidence type="ECO:0000256" key="1">
    <source>
        <dbReference type="ARBA" id="ARBA00022598"/>
    </source>
</evidence>
<dbReference type="EC" id="6.3.4.18" evidence="5 6"/>
<keyword evidence="2 5" id="KW-0547">Nucleotide-binding</keyword>
<evidence type="ECO:0000259" key="7">
    <source>
        <dbReference type="PROSITE" id="PS50975"/>
    </source>
</evidence>
<feature type="binding site" evidence="5">
    <location>
        <begin position="277"/>
        <end position="278"/>
    </location>
    <ligand>
        <name>ATP</name>
        <dbReference type="ChEBI" id="CHEBI:30616"/>
    </ligand>
</feature>
<keyword evidence="3 5" id="KW-0658">Purine biosynthesis</keyword>
<protein>
    <recommendedName>
        <fullName evidence="5 6">N5-carboxyaminoimidazole ribonucleotide synthase</fullName>
        <shortName evidence="5 6">N5-CAIR synthase</shortName>
        <ecNumber evidence="5 6">6.3.4.18</ecNumber>
    </recommendedName>
    <alternativeName>
        <fullName evidence="5 6">5-(carboxyamino)imidazole ribonucleotide synthetase</fullName>
    </alternativeName>
</protein>
<dbReference type="InterPro" id="IPR005875">
    <property type="entry name" value="PurK"/>
</dbReference>
<comment type="function">
    <text evidence="6">Catalyzes the ATP-dependent conversion of 5-aminoimidazole ribonucleotide (AIR) and HCO(3)- to N5-carboxyaminoimidazole ribonucleotide (N5-CAIR).</text>
</comment>
<dbReference type="PANTHER" id="PTHR11609:SF5">
    <property type="entry name" value="PHOSPHORIBOSYLAMINOIMIDAZOLE CARBOXYLASE"/>
    <property type="match status" value="1"/>
</dbReference>
<dbReference type="Pfam" id="PF02222">
    <property type="entry name" value="ATP-grasp"/>
    <property type="match status" value="1"/>
</dbReference>
<dbReference type="Pfam" id="PF22660">
    <property type="entry name" value="RS_preATP-grasp-like"/>
    <property type="match status" value="1"/>
</dbReference>
<dbReference type="EMBL" id="QFQD01000010">
    <property type="protein sequence ID" value="PZQ84405.1"/>
    <property type="molecule type" value="Genomic_DNA"/>
</dbReference>
<dbReference type="Pfam" id="PF17769">
    <property type="entry name" value="PurK_C"/>
    <property type="match status" value="1"/>
</dbReference>
<dbReference type="GO" id="GO:0005524">
    <property type="term" value="F:ATP binding"/>
    <property type="evidence" value="ECO:0007669"/>
    <property type="project" value="UniProtKB-UniRule"/>
</dbReference>
<dbReference type="HAMAP" id="MF_01928">
    <property type="entry name" value="PurK"/>
    <property type="match status" value="1"/>
</dbReference>
<comment type="pathway">
    <text evidence="5 6">Purine metabolism; IMP biosynthesis via de novo pathway; 5-amino-1-(5-phospho-D-ribosyl)imidazole-4-carboxylate from 5-amino-1-(5-phospho-D-ribosyl)imidazole (N5-CAIR route): step 1/2.</text>
</comment>
<dbReference type="InterPro" id="IPR011761">
    <property type="entry name" value="ATP-grasp"/>
</dbReference>
<evidence type="ECO:0000256" key="2">
    <source>
        <dbReference type="ARBA" id="ARBA00022741"/>
    </source>
</evidence>
<dbReference type="Gene3D" id="3.30.470.20">
    <property type="entry name" value="ATP-grasp fold, B domain"/>
    <property type="match status" value="1"/>
</dbReference>
<dbReference type="GO" id="GO:0046872">
    <property type="term" value="F:metal ion binding"/>
    <property type="evidence" value="ECO:0007669"/>
    <property type="project" value="InterPro"/>
</dbReference>
<feature type="binding site" evidence="5">
    <location>
        <position position="220"/>
    </location>
    <ligand>
        <name>ATP</name>
        <dbReference type="ChEBI" id="CHEBI:30616"/>
    </ligand>
</feature>
<feature type="binding site" evidence="5">
    <location>
        <position position="197"/>
    </location>
    <ligand>
        <name>ATP</name>
        <dbReference type="ChEBI" id="CHEBI:30616"/>
    </ligand>
</feature>
<dbReference type="PROSITE" id="PS50975">
    <property type="entry name" value="ATP_GRASP"/>
    <property type="match status" value="1"/>
</dbReference>
<evidence type="ECO:0000256" key="6">
    <source>
        <dbReference type="RuleBase" id="RU361200"/>
    </source>
</evidence>
<sequence length="367" mass="39273">MSTPSTSTPRTLKPGDTIGILGGGQLARMIALAAAPLGLKTHIYAPEAGSPAFDVASAHTLAAYDDLDSLSAFARAVDVVTYEFENVPVDTAAFLALIVPVHPGARALGITQDRLDEKTFVSRLGIETAPFAEVNDEAGLVAALETIGRPAVLKTRRFGYDGKGQVIIREGDDPAAAFTAIGRHPAILEGFVPFEREVSVVAARTEDGRFAAYEVTENEHRHHILHRSTVPANVTPAVEAVSAEIARRIGEALGYVGVFAVEMFLVVVDGAQGVIVNEIAPRVHNSGHWTLDGAVTSQFEQHVRAIAGWPLGAVERYGRVEMTNLIGDEADTWLEVLGEPGAHLHLYGKAEARPGRKMGHVTRIFEE</sequence>
<dbReference type="SUPFAM" id="SSF56059">
    <property type="entry name" value="Glutathione synthetase ATP-binding domain-like"/>
    <property type="match status" value="1"/>
</dbReference>
<dbReference type="SUPFAM" id="SSF52440">
    <property type="entry name" value="PreATP-grasp domain"/>
    <property type="match status" value="1"/>
</dbReference>
<accession>A0A2W5RC33</accession>
<dbReference type="NCBIfam" id="TIGR01161">
    <property type="entry name" value="purK"/>
    <property type="match status" value="1"/>
</dbReference>
<dbReference type="InterPro" id="IPR003135">
    <property type="entry name" value="ATP-grasp_carboxylate-amine"/>
</dbReference>
<dbReference type="InterPro" id="IPR011054">
    <property type="entry name" value="Rudment_hybrid_motif"/>
</dbReference>
<dbReference type="GO" id="GO:0034028">
    <property type="term" value="F:5-(carboxyamino)imidazole ribonucleotide synthase activity"/>
    <property type="evidence" value="ECO:0007669"/>
    <property type="project" value="UniProtKB-UniRule"/>
</dbReference>
<dbReference type="SUPFAM" id="SSF51246">
    <property type="entry name" value="Rudiment single hybrid motif"/>
    <property type="match status" value="1"/>
</dbReference>
<keyword evidence="1 5" id="KW-0436">Ligase</keyword>
<dbReference type="AlphaFoldDB" id="A0A2W5RC33"/>
<evidence type="ECO:0000313" key="9">
    <source>
        <dbReference type="Proteomes" id="UP000248887"/>
    </source>
</evidence>
<dbReference type="FunFam" id="3.40.50.20:FF:000016">
    <property type="entry name" value="N5-carboxyaminoimidazole ribonucleotide synthase"/>
    <property type="match status" value="1"/>
</dbReference>
<organism evidence="8 9">
    <name type="scientific">Ancylobacter novellus</name>
    <name type="common">Thiobacillus novellus</name>
    <dbReference type="NCBI Taxonomy" id="921"/>
    <lineage>
        <taxon>Bacteria</taxon>
        <taxon>Pseudomonadati</taxon>
        <taxon>Pseudomonadota</taxon>
        <taxon>Alphaproteobacteria</taxon>
        <taxon>Hyphomicrobiales</taxon>
        <taxon>Xanthobacteraceae</taxon>
        <taxon>Ancylobacter</taxon>
    </lineage>
</organism>
<evidence type="ECO:0000313" key="8">
    <source>
        <dbReference type="EMBL" id="PZQ84405.1"/>
    </source>
</evidence>
<dbReference type="InterPro" id="IPR013815">
    <property type="entry name" value="ATP_grasp_subdomain_1"/>
</dbReference>
<evidence type="ECO:0000256" key="4">
    <source>
        <dbReference type="ARBA" id="ARBA00022840"/>
    </source>
</evidence>
<comment type="similarity">
    <text evidence="5 6">Belongs to the PurK/PurT family.</text>
</comment>
<dbReference type="Proteomes" id="UP000248887">
    <property type="component" value="Unassembled WGS sequence"/>
</dbReference>
<dbReference type="InterPro" id="IPR016185">
    <property type="entry name" value="PreATP-grasp_dom_sf"/>
</dbReference>
<dbReference type="NCBIfam" id="NF004676">
    <property type="entry name" value="PRK06019.1-2"/>
    <property type="match status" value="1"/>
</dbReference>
<dbReference type="Gene3D" id="3.30.1490.20">
    <property type="entry name" value="ATP-grasp fold, A domain"/>
    <property type="match status" value="1"/>
</dbReference>
<evidence type="ECO:0000256" key="3">
    <source>
        <dbReference type="ARBA" id="ARBA00022755"/>
    </source>
</evidence>
<name>A0A2W5RC33_ANCNO</name>
<evidence type="ECO:0000256" key="5">
    <source>
        <dbReference type="HAMAP-Rule" id="MF_01928"/>
    </source>
</evidence>
<dbReference type="UniPathway" id="UPA00074">
    <property type="reaction ID" value="UER00942"/>
</dbReference>
<dbReference type="InterPro" id="IPR040686">
    <property type="entry name" value="PurK_C"/>
</dbReference>
<feature type="binding site" evidence="5">
    <location>
        <begin position="189"/>
        <end position="192"/>
    </location>
    <ligand>
        <name>ATP</name>
        <dbReference type="ChEBI" id="CHEBI:30616"/>
    </ligand>
</feature>